<dbReference type="InterPro" id="IPR046348">
    <property type="entry name" value="SIS_dom_sf"/>
</dbReference>
<dbReference type="PROSITE" id="PS51464">
    <property type="entry name" value="SIS"/>
    <property type="match status" value="1"/>
</dbReference>
<dbReference type="Proteomes" id="UP000182108">
    <property type="component" value="Unassembled WGS sequence"/>
</dbReference>
<evidence type="ECO:0000313" key="3">
    <source>
        <dbReference type="Proteomes" id="UP000182108"/>
    </source>
</evidence>
<evidence type="ECO:0000259" key="1">
    <source>
        <dbReference type="PROSITE" id="PS51464"/>
    </source>
</evidence>
<keyword evidence="2" id="KW-0413">Isomerase</keyword>
<feature type="domain" description="SIS" evidence="1">
    <location>
        <begin position="36"/>
        <end position="180"/>
    </location>
</feature>
<proteinExistence type="predicted"/>
<dbReference type="GO" id="GO:1901135">
    <property type="term" value="P:carbohydrate derivative metabolic process"/>
    <property type="evidence" value="ECO:0007669"/>
    <property type="project" value="InterPro"/>
</dbReference>
<dbReference type="GO" id="GO:0097367">
    <property type="term" value="F:carbohydrate derivative binding"/>
    <property type="evidence" value="ECO:0007669"/>
    <property type="project" value="InterPro"/>
</dbReference>
<dbReference type="OrthoDB" id="5297937at2"/>
<dbReference type="Gene3D" id="3.40.50.10490">
    <property type="entry name" value="Glucose-6-phosphate isomerase like protein, domain 1"/>
    <property type="match status" value="1"/>
</dbReference>
<dbReference type="GO" id="GO:0016853">
    <property type="term" value="F:isomerase activity"/>
    <property type="evidence" value="ECO:0007669"/>
    <property type="project" value="UniProtKB-KW"/>
</dbReference>
<dbReference type="SUPFAM" id="SSF53697">
    <property type="entry name" value="SIS domain"/>
    <property type="match status" value="1"/>
</dbReference>
<dbReference type="AlphaFoldDB" id="A0A0K6IQ19"/>
<keyword evidence="3" id="KW-1185">Reference proteome</keyword>
<sequence length="183" mass="19609">MDLIEHLTEPFLFQAALLQETAPALAAPCAAAAEILAQSLLQSGRILVWAEGPERALAELFVQRLWHGLDRERPPVAALRLEGEGEDVLRPFTALAQPGDTLVLLFARPNPTATALREAAHENGIALVALGTDPAGTWFAELAGSDVPLELPELPPSRHGELMLFTLDLLVEALDAVLLGDFA</sequence>
<dbReference type="RefSeq" id="WP_055422618.1">
    <property type="nucleotide sequence ID" value="NZ_CYHH01000001.1"/>
</dbReference>
<name>A0A0K6IQ19_9PROT</name>
<dbReference type="InterPro" id="IPR001347">
    <property type="entry name" value="SIS_dom"/>
</dbReference>
<organism evidence="2 3">
    <name type="scientific">Tepidiphilus thermophilus</name>
    <dbReference type="NCBI Taxonomy" id="876478"/>
    <lineage>
        <taxon>Bacteria</taxon>
        <taxon>Pseudomonadati</taxon>
        <taxon>Pseudomonadota</taxon>
        <taxon>Hydrogenophilia</taxon>
        <taxon>Hydrogenophilales</taxon>
        <taxon>Hydrogenophilaceae</taxon>
        <taxon>Tepidiphilus</taxon>
    </lineage>
</organism>
<accession>A0A0K6IQ19</accession>
<dbReference type="EMBL" id="CYHH01000001">
    <property type="protein sequence ID" value="CUB05183.1"/>
    <property type="molecule type" value="Genomic_DNA"/>
</dbReference>
<gene>
    <name evidence="2" type="ORF">Ga0061068_101246</name>
</gene>
<reference evidence="3" key="1">
    <citation type="submission" date="2015-08" db="EMBL/GenBank/DDBJ databases">
        <authorList>
            <person name="Babu N.S."/>
            <person name="Beckwith C.J."/>
            <person name="Beseler K.G."/>
            <person name="Brison A."/>
            <person name="Carone J.V."/>
            <person name="Caskin T.P."/>
            <person name="Diamond M."/>
            <person name="Durham M.E."/>
            <person name="Foxe J.M."/>
            <person name="Go M."/>
            <person name="Henderson B.A."/>
            <person name="Jones I.B."/>
            <person name="McGettigan J.A."/>
            <person name="Micheletti S.J."/>
            <person name="Nasrallah M.E."/>
            <person name="Ortiz D."/>
            <person name="Piller C.R."/>
            <person name="Privatt S.R."/>
            <person name="Schneider S.L."/>
            <person name="Sharp S."/>
            <person name="Smith T.C."/>
            <person name="Stanton J.D."/>
            <person name="Ullery H.E."/>
            <person name="Wilson R.J."/>
            <person name="Serrano M.G."/>
            <person name="Buck G."/>
            <person name="Lee V."/>
            <person name="Wang Y."/>
            <person name="Carvalho R."/>
            <person name="Voegtly L."/>
            <person name="Shi R."/>
            <person name="Duckworth R."/>
            <person name="Johnson A."/>
            <person name="Loviza R."/>
            <person name="Walstead R."/>
            <person name="Shah Z."/>
            <person name="Kiflezghi M."/>
            <person name="Wade K."/>
            <person name="Ball S.L."/>
            <person name="Bradley K.W."/>
            <person name="Asai D.J."/>
            <person name="Bowman C.A."/>
            <person name="Russell D.A."/>
            <person name="Pope W.H."/>
            <person name="Jacobs-Sera D."/>
            <person name="Hendrix R.W."/>
            <person name="Hatfull G.F."/>
        </authorList>
    </citation>
    <scope>NUCLEOTIDE SEQUENCE [LARGE SCALE GENOMIC DNA]</scope>
    <source>
        <strain evidence="3">JCM 19170</strain>
    </source>
</reference>
<evidence type="ECO:0000313" key="2">
    <source>
        <dbReference type="EMBL" id="CUB05183.1"/>
    </source>
</evidence>
<protein>
    <submittedName>
        <fullName evidence="2">Phosphoheptose isomerase</fullName>
    </submittedName>
</protein>